<evidence type="ECO:0000313" key="4">
    <source>
        <dbReference type="Proteomes" id="UP000198551"/>
    </source>
</evidence>
<name>A0A1C5A2G7_9ACTN</name>
<sequence length="423" mass="43030">MSGTPHDADNRTGSPERPFPVSDDELERALRETLTRRVATSRPLPADPAGAVLRRARRTGRRRTLTGLALAGVATVFITTGVAQISASGGDGGTPTVVLGDPPVLFPSPSGPSSVTRSGPVRAELDLLVGDRLDTSGGERRQLPGVSGVERAQRIHDQEGWLLTSAATVAGRTLWWVPVGGAAPQVMLAAADAVAVSPDGRQVAWRDGTDVIAAGVVAGQLIAPVRTAAPEGAVPVGFAGDTVLIQQPGDGGMSVWDRALGGQPGPVNPAVRTVYGTRPDGRVVGLVAAGRDQQLCLALLDPARDLAPVRTGCGLKLATDGLGAVSPDGRWLLANGTSRTALLVDLGDPARPVTHPAGPVLAGGVAWTRGGVALHVDASGGLVRVEPEQVLAGDRPTAATVEGLAPEDHPVVVADVPAVPDGA</sequence>
<accession>A0A1C5A2G7</accession>
<feature type="region of interest" description="Disordered" evidence="1">
    <location>
        <begin position="38"/>
        <end position="58"/>
    </location>
</feature>
<gene>
    <name evidence="3" type="ORF">GA0070215_12372</name>
</gene>
<feature type="transmembrane region" description="Helical" evidence="2">
    <location>
        <begin position="64"/>
        <end position="85"/>
    </location>
</feature>
<evidence type="ECO:0000256" key="1">
    <source>
        <dbReference type="SAM" id="MobiDB-lite"/>
    </source>
</evidence>
<dbReference type="AlphaFoldDB" id="A0A1C5A2G7"/>
<feature type="region of interest" description="Disordered" evidence="1">
    <location>
        <begin position="1"/>
        <end position="25"/>
    </location>
</feature>
<protein>
    <submittedName>
        <fullName evidence="3">Uncharacterized protein</fullName>
    </submittedName>
</protein>
<evidence type="ECO:0000313" key="3">
    <source>
        <dbReference type="EMBL" id="SCF39405.1"/>
    </source>
</evidence>
<keyword evidence="2" id="KW-0812">Transmembrane</keyword>
<proteinExistence type="predicted"/>
<dbReference type="InterPro" id="IPR011044">
    <property type="entry name" value="Quino_amine_DH_bsu"/>
</dbReference>
<keyword evidence="4" id="KW-1185">Reference proteome</keyword>
<keyword evidence="2" id="KW-1133">Transmembrane helix</keyword>
<dbReference type="Proteomes" id="UP000198551">
    <property type="component" value="Unassembled WGS sequence"/>
</dbReference>
<dbReference type="SUPFAM" id="SSF50969">
    <property type="entry name" value="YVTN repeat-like/Quinoprotein amine dehydrogenase"/>
    <property type="match status" value="1"/>
</dbReference>
<keyword evidence="2" id="KW-0472">Membrane</keyword>
<evidence type="ECO:0000256" key="2">
    <source>
        <dbReference type="SAM" id="Phobius"/>
    </source>
</evidence>
<dbReference type="EMBL" id="FMCV01000023">
    <property type="protein sequence ID" value="SCF39405.1"/>
    <property type="molecule type" value="Genomic_DNA"/>
</dbReference>
<feature type="compositionally biased region" description="Basic and acidic residues" evidence="1">
    <location>
        <begin position="1"/>
        <end position="10"/>
    </location>
</feature>
<reference evidence="4" key="1">
    <citation type="submission" date="2016-06" db="EMBL/GenBank/DDBJ databases">
        <authorList>
            <person name="Varghese N."/>
        </authorList>
    </citation>
    <scope>NUCLEOTIDE SEQUENCE [LARGE SCALE GENOMIC DNA]</scope>
    <source>
        <strain evidence="4">DSM 45555</strain>
    </source>
</reference>
<organism evidence="3 4">
    <name type="scientific">Micromonospora marina</name>
    <dbReference type="NCBI Taxonomy" id="307120"/>
    <lineage>
        <taxon>Bacteria</taxon>
        <taxon>Bacillati</taxon>
        <taxon>Actinomycetota</taxon>
        <taxon>Actinomycetes</taxon>
        <taxon>Micromonosporales</taxon>
        <taxon>Micromonosporaceae</taxon>
        <taxon>Micromonospora</taxon>
    </lineage>
</organism>